<dbReference type="RefSeq" id="WP_138256510.1">
    <property type="nucleotide sequence ID" value="NZ_VBUK01000001.1"/>
</dbReference>
<keyword evidence="3" id="KW-0677">Repeat</keyword>
<sequence>MKRLLLLFSILLVPTWSYGQYTAIPDANFENALIAEGYDSEGGPADGQILTADVSDIQQLQLTGYNITNFQGLEAFSNLTAFTLTNNQSATLQEIDFSANLLLEEIIIVNVPNLPSVNISQNNLITNLTIVTRGNLFSTINLLGKSSITSLQLADNQITDIDLSGVPNLVDLSLAINPLTNVDVKSLSSLETLDTYESQITTLDLSQNTKLTRLNSDNGSLTFVNLQNGANNLLTSVELNGNTNLACIQVDDVTYSEQQTLLGNWVKDAATTYSENCGYTFIPDTNFELALIAQGIDSEGGPPNGLILTSDISSRLSLDISGQDISDLSGLEDFSSLEILNVSDNNLDELRLQNLSLVEIRANNCNLGGKPIRFQNSPPNGQFLTNVTRLELQNNGIGSPGSTISFGGVPNVTYLDISDNNFGTIQLNESTSIETLLANNCPNLTTLANLDALTNLESLNVSYANLPTLNVSQNIQLFILDVRGNSMTTLDLSNNNVIGSVYAGDNDLATISLPTTTTLSELFVENNVLSALDLSTVDQNLFDFDATGNPNLTCIQVSNLDFAQRAWSIDTGTSYSINCNLQPFTVTVSILGTTGNPPAIEITEGNSFTLNFDSGPTAPNDTQYTPNIQFTLNGNPGTEDFTFNGNATLPTTPFTVSSANPDGGITILAINDGVTEGDETYTITISSPDPSLFSIEGPTSFEVTIKDNISSEPPSLTLDTKVLGATTLGYDLEGEFPVELFEVVEGSSLEITLNDISSEGANGFPFSLPWSVSGITEDNVQLVDGDGNNLPFDNQELNFTVDTSNEFEIQINITLDDNEIFESNKEFTIQFKENGFDESLISIQNASNPSAPYRMRFTIVENDIEGRIITSLTNIGGRENSGIADKFEIALKYPDETYYKNNTGADIIIPIDFDNTDNQLANPIDFNDISPNPLPQSFIIKPNDSTAIIELTYLEEIDVNDLEPNYFNLILLPVTSPLDLVHPQDTFLIKVLDENSPFDIITDFIGNVQRRDFGGEDCCYFFQVEEGEDILFSFDAEKGVQDALPYLLNIEILNAEFSSNTSTRANYGDGSFTLNTNTLENIPRSVKIDQIDNFLNMRVEQGDYSSPKSFRISFSPPDNSNYEYVGPKDRDSSNETVSFDFEIIDAIPASIEATKATMNEEDPSDFVEVKIKLNTLEITNQEDISFSFILTKNSTATFGVDYRIESNNDFEIFEENISTKSKKGVIYLDSNSSPTEAVFRIIPINEPVGEEEPEGTETVIIELLDGFGYSIDNGNSFVEIDITDEDVGDYDVNLSVPNETLYEDSTRSPNSGVFEIQLFSNGNSASAAEDIKVYFEITNELDFAIEGDDYRIYDGNGPGKRDITNDLNKYVTIKKSESIGYIYVEVVTDDGEIEPNETVTINLKTGIGYNLNPENYTLSGSVNIISKEQNTENLNPSDLSAFVYSATCPEVSEGKIAMVNNSPFDFNVELFNNSQEVGSADLQNGIVTPLVLFEKLEAGNYTVKLQAKGRDDIYPPSFNLTIRENLNSTQLLSSMVNSEKKEASLKVSGSKFYEVIINDKSYNHRFENDGPQEFNLPLQIGKNSIQIRGETQCQGIIDHEIIFNEFKFFPNPTESIIHLDGLSSTNNLKLIFYDTTGKVVATFERLNQKSSNWVVNVESLSIGTYFCKIISEDKVINTLKLIKN</sequence>
<feature type="signal peptide" evidence="4">
    <location>
        <begin position="1"/>
        <end position="19"/>
    </location>
</feature>
<dbReference type="Gene3D" id="3.80.10.10">
    <property type="entry name" value="Ribonuclease Inhibitor"/>
    <property type="match status" value="2"/>
</dbReference>
<keyword evidence="1" id="KW-0433">Leucine-rich repeat</keyword>
<dbReference type="NCBIfam" id="TIGR04183">
    <property type="entry name" value="Por_Secre_tail"/>
    <property type="match status" value="1"/>
</dbReference>
<keyword evidence="2 4" id="KW-0732">Signal</keyword>
<dbReference type="InterPro" id="IPR026444">
    <property type="entry name" value="Secre_tail"/>
</dbReference>
<dbReference type="EMBL" id="VBUK01000001">
    <property type="protein sequence ID" value="TLF46355.1"/>
    <property type="molecule type" value="Genomic_DNA"/>
</dbReference>
<keyword evidence="7" id="KW-1185">Reference proteome</keyword>
<evidence type="ECO:0000313" key="6">
    <source>
        <dbReference type="EMBL" id="TLF46355.1"/>
    </source>
</evidence>
<protein>
    <submittedName>
        <fullName evidence="6">T9SS type A sorting domain-containing protein</fullName>
    </submittedName>
</protein>
<evidence type="ECO:0000256" key="4">
    <source>
        <dbReference type="SAM" id="SignalP"/>
    </source>
</evidence>
<accession>A0A5R8M9Z7</accession>
<comment type="caution">
    <text evidence="6">The sequence shown here is derived from an EMBL/GenBank/DDBJ whole genome shotgun (WGS) entry which is preliminary data.</text>
</comment>
<dbReference type="GO" id="GO:0035591">
    <property type="term" value="F:signaling adaptor activity"/>
    <property type="evidence" value="ECO:0007669"/>
    <property type="project" value="TreeGrafter"/>
</dbReference>
<evidence type="ECO:0000256" key="1">
    <source>
        <dbReference type="ARBA" id="ARBA00022614"/>
    </source>
</evidence>
<name>A0A5R8M9Z7_9FLAO</name>
<dbReference type="InterPro" id="IPR052574">
    <property type="entry name" value="CDIRP"/>
</dbReference>
<dbReference type="SUPFAM" id="SSF141072">
    <property type="entry name" value="CalX-like"/>
    <property type="match status" value="1"/>
</dbReference>
<proteinExistence type="predicted"/>
<feature type="domain" description="Secretion system C-terminal sorting" evidence="5">
    <location>
        <begin position="1609"/>
        <end position="1676"/>
    </location>
</feature>
<evidence type="ECO:0000256" key="3">
    <source>
        <dbReference type="ARBA" id="ARBA00022737"/>
    </source>
</evidence>
<dbReference type="PANTHER" id="PTHR47566:SF1">
    <property type="entry name" value="PROTEIN NUD1"/>
    <property type="match status" value="1"/>
</dbReference>
<dbReference type="SUPFAM" id="SSF52058">
    <property type="entry name" value="L domain-like"/>
    <property type="match status" value="2"/>
</dbReference>
<organism evidence="6 7">
    <name type="scientific">Maribacter aurantiacus</name>
    <dbReference type="NCBI Taxonomy" id="1882343"/>
    <lineage>
        <taxon>Bacteria</taxon>
        <taxon>Pseudomonadati</taxon>
        <taxon>Bacteroidota</taxon>
        <taxon>Flavobacteriia</taxon>
        <taxon>Flavobacteriales</taxon>
        <taxon>Flavobacteriaceae</taxon>
        <taxon>Maribacter</taxon>
    </lineage>
</organism>
<evidence type="ECO:0000313" key="7">
    <source>
        <dbReference type="Proteomes" id="UP000308382"/>
    </source>
</evidence>
<dbReference type="InterPro" id="IPR038081">
    <property type="entry name" value="CalX-like_sf"/>
</dbReference>
<dbReference type="InterPro" id="IPR032675">
    <property type="entry name" value="LRR_dom_sf"/>
</dbReference>
<evidence type="ECO:0000259" key="5">
    <source>
        <dbReference type="Pfam" id="PF18962"/>
    </source>
</evidence>
<gene>
    <name evidence="6" type="ORF">FEK29_00825</name>
</gene>
<dbReference type="Pfam" id="PF18962">
    <property type="entry name" value="Por_Secre_tail"/>
    <property type="match status" value="1"/>
</dbReference>
<dbReference type="PANTHER" id="PTHR47566">
    <property type="match status" value="1"/>
</dbReference>
<reference evidence="6 7" key="1">
    <citation type="journal article" date="2017" name="Int. J. Syst. Evol. Microbiol.">
        <title>Maripseudobacter aurantiacus gen. nov., sp. nov., a novel member of the family Flavobacteriaceae isolated from a sedimentation basin.</title>
        <authorList>
            <person name="Chen C."/>
            <person name="Su Y."/>
            <person name="Tao T."/>
            <person name="Fu G."/>
            <person name="Zhang C."/>
            <person name="Sun C."/>
            <person name="Zhang X."/>
            <person name="Wu M."/>
        </authorList>
    </citation>
    <scope>NUCLEOTIDE SEQUENCE [LARGE SCALE GENOMIC DNA]</scope>
    <source>
        <strain evidence="7">CDA4</strain>
    </source>
</reference>
<dbReference type="Proteomes" id="UP000308382">
    <property type="component" value="Unassembled WGS sequence"/>
</dbReference>
<evidence type="ECO:0000256" key="2">
    <source>
        <dbReference type="ARBA" id="ARBA00022729"/>
    </source>
</evidence>
<dbReference type="OrthoDB" id="3179827at2"/>
<feature type="chain" id="PRO_5024280491" evidence="4">
    <location>
        <begin position="20"/>
        <end position="1684"/>
    </location>
</feature>